<dbReference type="Proteomes" id="UP000009084">
    <property type="component" value="Unassembled WGS sequence"/>
</dbReference>
<evidence type="ECO:0000256" key="6">
    <source>
        <dbReference type="ARBA" id="ARBA00022692"/>
    </source>
</evidence>
<keyword evidence="9" id="KW-1133">Transmembrane helix</keyword>
<evidence type="ECO:0000256" key="3">
    <source>
        <dbReference type="ARBA" id="ARBA00012459"/>
    </source>
</evidence>
<evidence type="ECO:0000313" key="16">
    <source>
        <dbReference type="Proteomes" id="UP000009084"/>
    </source>
</evidence>
<dbReference type="GO" id="GO:0004309">
    <property type="term" value="F:exopolyphosphatase activity"/>
    <property type="evidence" value="ECO:0007669"/>
    <property type="project" value="TreeGrafter"/>
</dbReference>
<name>C5P5M5_COCP7</name>
<dbReference type="EMBL" id="ACFW01000025">
    <property type="protein sequence ID" value="EER28015.1"/>
    <property type="molecule type" value="Genomic_DNA"/>
</dbReference>
<evidence type="ECO:0000256" key="5">
    <source>
        <dbReference type="ARBA" id="ARBA00022554"/>
    </source>
</evidence>
<dbReference type="GO" id="GO:0008081">
    <property type="term" value="F:phosphoric diester hydrolase activity"/>
    <property type="evidence" value="ECO:0007669"/>
    <property type="project" value="TreeGrafter"/>
</dbReference>
<feature type="region of interest" description="Disordered" evidence="13">
    <location>
        <begin position="643"/>
        <end position="665"/>
    </location>
</feature>
<evidence type="ECO:0000256" key="11">
    <source>
        <dbReference type="ARBA" id="ARBA00023180"/>
    </source>
</evidence>
<dbReference type="Gene3D" id="3.60.21.10">
    <property type="match status" value="1"/>
</dbReference>
<evidence type="ECO:0000256" key="13">
    <source>
        <dbReference type="SAM" id="MobiDB-lite"/>
    </source>
</evidence>
<feature type="chain" id="PRO_5002954659" description="Endopolyphosphatase" evidence="14">
    <location>
        <begin position="21"/>
        <end position="700"/>
    </location>
</feature>
<dbReference type="OrthoDB" id="348678at2759"/>
<dbReference type="GO" id="GO:0005774">
    <property type="term" value="C:vacuolar membrane"/>
    <property type="evidence" value="ECO:0007669"/>
    <property type="project" value="UniProtKB-SubCell"/>
</dbReference>
<sequence length="700" mass="80476">MAKRPWILLLLAGWISGVTGQVQHPFQAGAEYSTEDDVLDNSDTPRLHGRFLHITGDTILVRIQGLAILLTRDAIDIHPDSHYKAFSNSDSRHDCHRGKGDAGFLGSAGTDCDSPFTLVNATFKWIQENLRDSIDFVVWTGDSARHDNDENIPRSKTEIIALNQAMVDSLRDVFSETSKGKMHLRIPIVPTIGNNDVMPHNIFHAGPNRWTTTYARMWSEFIPEEQRHSFVQGGWFYVEVIPNKLAVFSLNTMYFFASNNAVDGCYDKSQPGYEHMEWLRIQLQFIRDRSMKAILIGHVPPARTSSKQNWDETCWQKYTLWVKQYRDVVVGSMFGHMNIDHFMFQDFRDLKIGDQAAALEPDYEADSRDKMTTQSRTSYLRDLRDIWAKLPSPPSKSAKLRVLNRHKDILGATLRKSKKKYHRQIGGKWAERYAVSLVSPSVVPNYFPSLRIIEYNISGLDDSALWTHRHIKGAGDSHAKLYETSSFGSTWESDVELSKKKRRKKKKKQKDGKKPPRFTIPSPPSRTAPPGPAYSNQPFTWLGYTQLFANITEMNSKFRMPPSSWREYRLQQAEWPWPSSTTGNTSLKFEVEYNTRIDKLFKLKDMTVKSYLKLARRIARSPDLAQIQKDCVTYDDLKGCEHHPPQDVTKSETESPALHSFEEGNGTTTISRRNIWKIFLRRAFVGYFDDDELRNLIARP</sequence>
<comment type="catalytic activity">
    <reaction evidence="12">
        <text>[phosphate](n+1) + n H2O = (n+1) phosphate + n H(+)</text>
        <dbReference type="Rhea" id="RHEA:22452"/>
        <dbReference type="Rhea" id="RHEA-COMP:14280"/>
        <dbReference type="ChEBI" id="CHEBI:15377"/>
        <dbReference type="ChEBI" id="CHEBI:15378"/>
        <dbReference type="ChEBI" id="CHEBI:16838"/>
        <dbReference type="ChEBI" id="CHEBI:43474"/>
        <dbReference type="EC" id="3.6.1.10"/>
    </reaction>
</comment>
<dbReference type="FunFam" id="3.60.21.10:FF:000082">
    <property type="entry name" value="Endopolyphosphatase"/>
    <property type="match status" value="1"/>
</dbReference>
<gene>
    <name evidence="15" type="ORF">CPC735_033510</name>
</gene>
<evidence type="ECO:0000256" key="2">
    <source>
        <dbReference type="ARBA" id="ARBA00010399"/>
    </source>
</evidence>
<feature type="signal peptide" evidence="14">
    <location>
        <begin position="1"/>
        <end position="20"/>
    </location>
</feature>
<dbReference type="InterPro" id="IPR012358">
    <property type="entry name" value="EndopolyPtase_N1"/>
</dbReference>
<keyword evidence="7 12" id="KW-0378">Hydrolase</keyword>
<evidence type="ECO:0000256" key="12">
    <source>
        <dbReference type="PIRNR" id="PIRNR027093"/>
    </source>
</evidence>
<dbReference type="GO" id="GO:0000324">
    <property type="term" value="C:fungal-type vacuole"/>
    <property type="evidence" value="ECO:0007669"/>
    <property type="project" value="TreeGrafter"/>
</dbReference>
<keyword evidence="5 12" id="KW-0926">Vacuole</keyword>
<keyword evidence="8" id="KW-0735">Signal-anchor</keyword>
<evidence type="ECO:0000256" key="10">
    <source>
        <dbReference type="ARBA" id="ARBA00023136"/>
    </source>
</evidence>
<feature type="compositionally biased region" description="Pro residues" evidence="13">
    <location>
        <begin position="521"/>
        <end position="532"/>
    </location>
</feature>
<comment type="similarity">
    <text evidence="2">Belongs to the endopolyphosphatase PPN1 family.</text>
</comment>
<dbReference type="VEuPathDB" id="FungiDB:CPC735_033510"/>
<evidence type="ECO:0000313" key="15">
    <source>
        <dbReference type="EMBL" id="EER28015.1"/>
    </source>
</evidence>
<keyword evidence="6" id="KW-0812">Transmembrane</keyword>
<evidence type="ECO:0000256" key="14">
    <source>
        <dbReference type="SAM" id="SignalP"/>
    </source>
</evidence>
<organism evidence="15 16">
    <name type="scientific">Coccidioides posadasii (strain C735)</name>
    <name type="common">Valley fever fungus</name>
    <dbReference type="NCBI Taxonomy" id="222929"/>
    <lineage>
        <taxon>Eukaryota</taxon>
        <taxon>Fungi</taxon>
        <taxon>Dikarya</taxon>
        <taxon>Ascomycota</taxon>
        <taxon>Pezizomycotina</taxon>
        <taxon>Eurotiomycetes</taxon>
        <taxon>Eurotiomycetidae</taxon>
        <taxon>Onygenales</taxon>
        <taxon>Onygenaceae</taxon>
        <taxon>Coccidioides</taxon>
    </lineage>
</organism>
<comment type="subcellular location">
    <subcellularLocation>
        <location evidence="1">Vacuole membrane</location>
        <topology evidence="1">Single-pass type II membrane protein</topology>
    </subcellularLocation>
</comment>
<dbReference type="GO" id="GO:0006798">
    <property type="term" value="P:polyphosphate catabolic process"/>
    <property type="evidence" value="ECO:0007669"/>
    <property type="project" value="TreeGrafter"/>
</dbReference>
<dbReference type="PANTHER" id="PTHR10340:SF55">
    <property type="entry name" value="ENDOPOLYPHOSPHATASE"/>
    <property type="match status" value="1"/>
</dbReference>
<comment type="caution">
    <text evidence="15">The sequence shown here is derived from an EMBL/GenBank/DDBJ whole genome shotgun (WGS) entry which is preliminary data.</text>
</comment>
<keyword evidence="14" id="KW-0732">Signal</keyword>
<protein>
    <recommendedName>
        <fullName evidence="4 12">Endopolyphosphatase</fullName>
        <ecNumber evidence="3 12">3.6.1.10</ecNumber>
    </recommendedName>
</protein>
<keyword evidence="11" id="KW-0325">Glycoprotein</keyword>
<dbReference type="SUPFAM" id="SSF56300">
    <property type="entry name" value="Metallo-dependent phosphatases"/>
    <property type="match status" value="1"/>
</dbReference>
<evidence type="ECO:0000256" key="9">
    <source>
        <dbReference type="ARBA" id="ARBA00022989"/>
    </source>
</evidence>
<comment type="function">
    <text evidence="12">Catalyzes the hydrolysis of inorganic polyphosphate (polyP) chains of many hundreds of phosphate residues into shorter lengths.</text>
</comment>
<dbReference type="AlphaFoldDB" id="C5P5M5"/>
<feature type="region of interest" description="Disordered" evidence="13">
    <location>
        <begin position="498"/>
        <end position="532"/>
    </location>
</feature>
<proteinExistence type="inferred from homology"/>
<dbReference type="PANTHER" id="PTHR10340">
    <property type="entry name" value="SPHINGOMYELIN PHOSPHODIESTERASE"/>
    <property type="match status" value="1"/>
</dbReference>
<evidence type="ECO:0000256" key="7">
    <source>
        <dbReference type="ARBA" id="ARBA00022801"/>
    </source>
</evidence>
<dbReference type="InterPro" id="IPR029052">
    <property type="entry name" value="Metallo-depent_PP-like"/>
</dbReference>
<keyword evidence="10 12" id="KW-0472">Membrane</keyword>
<dbReference type="HOGENOM" id="CLU_013424_1_1_1"/>
<evidence type="ECO:0000256" key="8">
    <source>
        <dbReference type="ARBA" id="ARBA00022968"/>
    </source>
</evidence>
<dbReference type="PIRSF" id="PIRSF027093">
    <property type="entry name" value="EndopolyPtase_N1"/>
    <property type="match status" value="1"/>
</dbReference>
<evidence type="ECO:0000256" key="4">
    <source>
        <dbReference type="ARBA" id="ARBA00014458"/>
    </source>
</evidence>
<feature type="compositionally biased region" description="Basic and acidic residues" evidence="13">
    <location>
        <begin position="643"/>
        <end position="653"/>
    </location>
</feature>
<dbReference type="GO" id="GO:0000298">
    <property type="term" value="F:endopolyphosphatase activity"/>
    <property type="evidence" value="ECO:0007669"/>
    <property type="project" value="UniProtKB-EC"/>
</dbReference>
<evidence type="ECO:0000256" key="1">
    <source>
        <dbReference type="ARBA" id="ARBA00004576"/>
    </source>
</evidence>
<reference evidence="15 16" key="1">
    <citation type="journal article" date="2009" name="Genome Res.">
        <title>Comparative genomic analyses of the human fungal pathogens Coccidioides and their relatives.</title>
        <authorList>
            <person name="Sharpton T.J."/>
            <person name="Stajich J.E."/>
            <person name="Rounsley S.D."/>
            <person name="Gardner M.J."/>
            <person name="Wortman J.R."/>
            <person name="Jordar V.S."/>
            <person name="Maiti R."/>
            <person name="Kodira C.D."/>
            <person name="Neafsey D.E."/>
            <person name="Zeng Q."/>
            <person name="Hung C.-Y."/>
            <person name="McMahan C."/>
            <person name="Muszewska A."/>
            <person name="Grynberg M."/>
            <person name="Mandel M.A."/>
            <person name="Kellner E.M."/>
            <person name="Barker B.M."/>
            <person name="Galgiani J.N."/>
            <person name="Orbach M.J."/>
            <person name="Kirkland T.N."/>
            <person name="Cole G.T."/>
            <person name="Henn M.R."/>
            <person name="Birren B.W."/>
            <person name="Taylor J.W."/>
        </authorList>
    </citation>
    <scope>NUCLEOTIDE SEQUENCE [LARGE SCALE GENOMIC DNA]</scope>
    <source>
        <strain evidence="16">C735</strain>
    </source>
</reference>
<feature type="compositionally biased region" description="Basic residues" evidence="13">
    <location>
        <begin position="499"/>
        <end position="511"/>
    </location>
</feature>
<dbReference type="EC" id="3.6.1.10" evidence="3 12"/>
<accession>C5P5M5</accession>